<reference evidence="4 5" key="1">
    <citation type="submission" date="2024-06" db="EMBL/GenBank/DDBJ databases">
        <title>A chromosome-level genome assembly of beet webworm, Loxostege sticticalis.</title>
        <authorList>
            <person name="Zhang Y."/>
        </authorList>
    </citation>
    <scope>NUCLEOTIDE SEQUENCE [LARGE SCALE GENOMIC DNA]</scope>
    <source>
        <strain evidence="4">AQ026</strain>
        <tissue evidence="4">Whole body</tissue>
    </source>
</reference>
<dbReference type="Pfam" id="PF20666">
    <property type="entry name" value="ZW10_C"/>
    <property type="match status" value="1"/>
</dbReference>
<gene>
    <name evidence="4" type="ORF">ABMA27_003024</name>
</gene>
<dbReference type="PANTHER" id="PTHR12205:SF0">
    <property type="entry name" value="CENTROMERE_KINETOCHORE PROTEIN ZW10 HOMOLOG"/>
    <property type="match status" value="1"/>
</dbReference>
<dbReference type="InterPro" id="IPR048343">
    <property type="entry name" value="ZW10_C"/>
</dbReference>
<dbReference type="Gene3D" id="1.10.357.150">
    <property type="match status" value="1"/>
</dbReference>
<dbReference type="InterPro" id="IPR048344">
    <property type="entry name" value="Zw10_middle"/>
</dbReference>
<dbReference type="InterPro" id="IPR055148">
    <property type="entry name" value="ZW10_C_2"/>
</dbReference>
<evidence type="ECO:0000259" key="3">
    <source>
        <dbReference type="Pfam" id="PF22766"/>
    </source>
</evidence>
<name>A0ABR3HRX0_LOXSC</name>
<dbReference type="Pfam" id="PF22766">
    <property type="entry name" value="ZW10_C2"/>
    <property type="match status" value="1"/>
</dbReference>
<evidence type="ECO:0008006" key="6">
    <source>
        <dbReference type="Google" id="ProtNLM"/>
    </source>
</evidence>
<comment type="caution">
    <text evidence="4">The sequence shown here is derived from an EMBL/GenBank/DDBJ whole genome shotgun (WGS) entry which is preliminary data.</text>
</comment>
<feature type="domain" description="Centromere/kinetochore protein zw10 middle" evidence="1">
    <location>
        <begin position="201"/>
        <end position="396"/>
    </location>
</feature>
<dbReference type="PANTHER" id="PTHR12205">
    <property type="entry name" value="CENTROMERE/KINETOCHORE PROTEIN ZW10"/>
    <property type="match status" value="1"/>
</dbReference>
<evidence type="ECO:0000313" key="5">
    <source>
        <dbReference type="Proteomes" id="UP001549920"/>
    </source>
</evidence>
<protein>
    <recommendedName>
        <fullName evidence="6">Centromere/kinetochore protein zw10 homolog</fullName>
    </recommendedName>
</protein>
<dbReference type="EMBL" id="JBEUOH010000014">
    <property type="protein sequence ID" value="KAL0879243.1"/>
    <property type="molecule type" value="Genomic_DNA"/>
</dbReference>
<dbReference type="Pfam" id="PF20665">
    <property type="entry name" value="Zw10_middle"/>
    <property type="match status" value="1"/>
</dbReference>
<sequence length="731" mass="84839">MSLLSAVLQEADNATCEELKKHCDKLLPVMRDLTERIQLLTFALQQYFTDTYVNFTLTKSLEQLNYKNRKANIINDYSTLIQDVENMRRNYNMNGEEFTKSCDKLNKDFKLLNDLCVLVESKKVLEKANHDFGRFNYSDAMLGIRELQNKLKNLKFEDKLQEGLGNLKAQAENQLALYTAQLSTEWDEVFQWTEKRNVYFLTYSLSVEQSDPALIQKLLKTLYSIERLNAELGLFSHFFIDKLLHNVIRHNCEIFTEDHIGAIVFNIKIDLNDPKKPNYQSIFNNLTAIFEFLESTLGSQFEGDRKFIEVFADSIRGKFFDKIIKDCIQKNLPSCNSSYKAYRDLVDELDVFNKFLIDLKFVESDKSPLNQYVNDTESVLFNKKCDKLLSDVRELLKESLMCSPIDVGTAPCTENESILDVTDKDCLWDLNRPLFLPKCVVSQNVKKIMTLIVDHLEESVKLPEKYSKQLALYVKDIATMYQCIVPQNNQTYLENSPLDIALFFNNCFYLAHGLLGPPWKTILPASLADLLATVLLDSIQDLRVLGLEKMSMYLQKQKNKIVETVESRDTTPLEPWSQERYDQFDTAVNDAVVLLKSLRSAWLPILPPQMYEKSLCALLQTLCQSVLVRVFADSKPISEELVYMMAVRLEETIKDIEGLFEEPIPFETKIDVWSKFIKLPQLLKAQLLELAELWTRSKELAQSYSCEEIRQLVKMRFPDDKYRLKILKEIQ</sequence>
<feature type="domain" description="ZW10 C-terminal helical" evidence="3">
    <location>
        <begin position="587"/>
        <end position="730"/>
    </location>
</feature>
<dbReference type="Proteomes" id="UP001549920">
    <property type="component" value="Unassembled WGS sequence"/>
</dbReference>
<evidence type="ECO:0000259" key="1">
    <source>
        <dbReference type="Pfam" id="PF20665"/>
    </source>
</evidence>
<evidence type="ECO:0000313" key="4">
    <source>
        <dbReference type="EMBL" id="KAL0879243.1"/>
    </source>
</evidence>
<organism evidence="4 5">
    <name type="scientific">Loxostege sticticalis</name>
    <name type="common">Beet webworm moth</name>
    <dbReference type="NCBI Taxonomy" id="481309"/>
    <lineage>
        <taxon>Eukaryota</taxon>
        <taxon>Metazoa</taxon>
        <taxon>Ecdysozoa</taxon>
        <taxon>Arthropoda</taxon>
        <taxon>Hexapoda</taxon>
        <taxon>Insecta</taxon>
        <taxon>Pterygota</taxon>
        <taxon>Neoptera</taxon>
        <taxon>Endopterygota</taxon>
        <taxon>Lepidoptera</taxon>
        <taxon>Glossata</taxon>
        <taxon>Ditrysia</taxon>
        <taxon>Pyraloidea</taxon>
        <taxon>Crambidae</taxon>
        <taxon>Pyraustinae</taxon>
        <taxon>Loxostege</taxon>
    </lineage>
</organism>
<evidence type="ECO:0000259" key="2">
    <source>
        <dbReference type="Pfam" id="PF20666"/>
    </source>
</evidence>
<dbReference type="InterPro" id="IPR046362">
    <property type="entry name" value="Zw10/DSL1_C_sf"/>
</dbReference>
<feature type="domain" description="Centromere/kinetochore protein zw10 C-terminal" evidence="2">
    <location>
        <begin position="435"/>
        <end position="562"/>
    </location>
</feature>
<keyword evidence="5" id="KW-1185">Reference proteome</keyword>
<proteinExistence type="predicted"/>
<accession>A0ABR3HRX0</accession>